<comment type="caution">
    <text evidence="2">The sequence shown here is derived from an EMBL/GenBank/DDBJ whole genome shotgun (WGS) entry which is preliminary data.</text>
</comment>
<keyword evidence="3" id="KW-1185">Reference proteome</keyword>
<dbReference type="EMBL" id="SRLO01000419">
    <property type="protein sequence ID" value="TNN56862.1"/>
    <property type="molecule type" value="Genomic_DNA"/>
</dbReference>
<evidence type="ECO:0000256" key="1">
    <source>
        <dbReference type="SAM" id="MobiDB-lite"/>
    </source>
</evidence>
<dbReference type="Proteomes" id="UP000314294">
    <property type="component" value="Unassembled WGS sequence"/>
</dbReference>
<accession>A0A4Z2GVT4</accession>
<feature type="compositionally biased region" description="Basic and acidic residues" evidence="1">
    <location>
        <begin position="102"/>
        <end position="116"/>
    </location>
</feature>
<name>A0A4Z2GVT4_9TELE</name>
<evidence type="ECO:0000313" key="3">
    <source>
        <dbReference type="Proteomes" id="UP000314294"/>
    </source>
</evidence>
<proteinExistence type="predicted"/>
<evidence type="ECO:0000313" key="2">
    <source>
        <dbReference type="EMBL" id="TNN56862.1"/>
    </source>
</evidence>
<dbReference type="AlphaFoldDB" id="A0A4Z2GVT4"/>
<reference evidence="2 3" key="1">
    <citation type="submission" date="2019-03" db="EMBL/GenBank/DDBJ databases">
        <title>First draft genome of Liparis tanakae, snailfish: a comprehensive survey of snailfish specific genes.</title>
        <authorList>
            <person name="Kim W."/>
            <person name="Song I."/>
            <person name="Jeong J.-H."/>
            <person name="Kim D."/>
            <person name="Kim S."/>
            <person name="Ryu S."/>
            <person name="Song J.Y."/>
            <person name="Lee S.K."/>
        </authorList>
    </citation>
    <scope>NUCLEOTIDE SEQUENCE [LARGE SCALE GENOMIC DNA]</scope>
    <source>
        <tissue evidence="2">Muscle</tissue>
    </source>
</reference>
<feature type="region of interest" description="Disordered" evidence="1">
    <location>
        <begin position="98"/>
        <end position="125"/>
    </location>
</feature>
<organism evidence="2 3">
    <name type="scientific">Liparis tanakae</name>
    <name type="common">Tanaka's snailfish</name>
    <dbReference type="NCBI Taxonomy" id="230148"/>
    <lineage>
        <taxon>Eukaryota</taxon>
        <taxon>Metazoa</taxon>
        <taxon>Chordata</taxon>
        <taxon>Craniata</taxon>
        <taxon>Vertebrata</taxon>
        <taxon>Euteleostomi</taxon>
        <taxon>Actinopterygii</taxon>
        <taxon>Neopterygii</taxon>
        <taxon>Teleostei</taxon>
        <taxon>Neoteleostei</taxon>
        <taxon>Acanthomorphata</taxon>
        <taxon>Eupercaria</taxon>
        <taxon>Perciformes</taxon>
        <taxon>Cottioidei</taxon>
        <taxon>Cottales</taxon>
        <taxon>Liparidae</taxon>
        <taxon>Liparis</taxon>
    </lineage>
</organism>
<sequence length="186" mass="21047">MRSNGHDVVQTVPRDLKRHLVSDFIHAAPVRPRFVFFLLLLSRPCTPLSAAALPRRPWYSVKFSNLWEFSRIVEMSAGPAAVGSMGSQSGSLASLWQSFSPDDSRRGAKKRQEVRNNQRPSKRKVTKRFGMMKGTTTAAMMRRLTRRVPVITSRAARSKGSERFIGLWAGRRPFNSSDYLSPELQL</sequence>
<protein>
    <submittedName>
        <fullName evidence="2">Uncharacterized protein</fullName>
    </submittedName>
</protein>
<gene>
    <name evidence="2" type="ORF">EYF80_032958</name>
</gene>